<protein>
    <submittedName>
        <fullName evidence="3">Uncharacterized protein</fullName>
    </submittedName>
</protein>
<dbReference type="InterPro" id="IPR005064">
    <property type="entry name" value="BUG"/>
</dbReference>
<feature type="region of interest" description="Disordered" evidence="2">
    <location>
        <begin position="82"/>
        <end position="128"/>
    </location>
</feature>
<evidence type="ECO:0000256" key="2">
    <source>
        <dbReference type="SAM" id="MobiDB-lite"/>
    </source>
</evidence>
<feature type="compositionally biased region" description="Polar residues" evidence="2">
    <location>
        <begin position="116"/>
        <end position="128"/>
    </location>
</feature>
<evidence type="ECO:0000313" key="3">
    <source>
        <dbReference type="EMBL" id="RDK04974.1"/>
    </source>
</evidence>
<gene>
    <name evidence="3" type="ORF">DN412_39620</name>
</gene>
<dbReference type="AlphaFoldDB" id="A0A370NHA3"/>
<dbReference type="Pfam" id="PF03401">
    <property type="entry name" value="TctC"/>
    <property type="match status" value="1"/>
</dbReference>
<dbReference type="EMBL" id="QKWJ01000123">
    <property type="protein sequence ID" value="RDK04974.1"/>
    <property type="molecule type" value="Genomic_DNA"/>
</dbReference>
<name>A0A370NHA3_9BURK</name>
<sequence length="128" mass="13025">MISPIGSFDLVMVVDKASKLKAVSEAIAQARKDPAGFNIGTVGVGSTQNLAAQLFVAMAGLEAQVVPIRSSGDVVSALRGGNVQGAGSTAADPVRQAASARRLGKQAVRQPARPTMSDTGLTNYQATS</sequence>
<evidence type="ECO:0000313" key="4">
    <source>
        <dbReference type="Proteomes" id="UP000255165"/>
    </source>
</evidence>
<reference evidence="4" key="1">
    <citation type="submission" date="2018-06" db="EMBL/GenBank/DDBJ databases">
        <authorList>
            <person name="Feng T."/>
            <person name="Jeon C.O."/>
        </authorList>
    </citation>
    <scope>NUCLEOTIDE SEQUENCE [LARGE SCALE GENOMIC DNA]</scope>
    <source>
        <strain evidence="4">S23</strain>
    </source>
</reference>
<accession>A0A370NHA3</accession>
<evidence type="ECO:0000256" key="1">
    <source>
        <dbReference type="ARBA" id="ARBA00006987"/>
    </source>
</evidence>
<dbReference type="PANTHER" id="PTHR42928">
    <property type="entry name" value="TRICARBOXYLATE-BINDING PROTEIN"/>
    <property type="match status" value="1"/>
</dbReference>
<comment type="similarity">
    <text evidence="1">Belongs to the UPF0065 (bug) family.</text>
</comment>
<dbReference type="Proteomes" id="UP000255165">
    <property type="component" value="Unassembled WGS sequence"/>
</dbReference>
<keyword evidence="4" id="KW-1185">Reference proteome</keyword>
<comment type="caution">
    <text evidence="3">The sequence shown here is derived from an EMBL/GenBank/DDBJ whole genome shotgun (WGS) entry which is preliminary data.</text>
</comment>
<dbReference type="PANTHER" id="PTHR42928:SF5">
    <property type="entry name" value="BLR1237 PROTEIN"/>
    <property type="match status" value="1"/>
</dbReference>
<dbReference type="SUPFAM" id="SSF53850">
    <property type="entry name" value="Periplasmic binding protein-like II"/>
    <property type="match status" value="1"/>
</dbReference>
<proteinExistence type="inferred from homology"/>
<organism evidence="3 4">
    <name type="scientific">Cupriavidus lacunae</name>
    <dbReference type="NCBI Taxonomy" id="2666307"/>
    <lineage>
        <taxon>Bacteria</taxon>
        <taxon>Pseudomonadati</taxon>
        <taxon>Pseudomonadota</taxon>
        <taxon>Betaproteobacteria</taxon>
        <taxon>Burkholderiales</taxon>
        <taxon>Burkholderiaceae</taxon>
        <taxon>Cupriavidus</taxon>
    </lineage>
</organism>
<dbReference type="Gene3D" id="3.40.190.10">
    <property type="entry name" value="Periplasmic binding protein-like II"/>
    <property type="match status" value="1"/>
</dbReference>